<reference evidence="2" key="1">
    <citation type="submission" date="2019-08" db="EMBL/GenBank/DDBJ databases">
        <authorList>
            <person name="Kucharzyk K."/>
            <person name="Murdoch R.W."/>
            <person name="Higgins S."/>
            <person name="Loffler F."/>
        </authorList>
    </citation>
    <scope>NUCLEOTIDE SEQUENCE</scope>
</reference>
<evidence type="ECO:0000256" key="1">
    <source>
        <dbReference type="SAM" id="MobiDB-lite"/>
    </source>
</evidence>
<protein>
    <submittedName>
        <fullName evidence="2">Uncharacterized protein</fullName>
    </submittedName>
</protein>
<dbReference type="EMBL" id="VSSQ01016588">
    <property type="protein sequence ID" value="MPM58081.1"/>
    <property type="molecule type" value="Genomic_DNA"/>
</dbReference>
<proteinExistence type="predicted"/>
<comment type="caution">
    <text evidence="2">The sequence shown here is derived from an EMBL/GenBank/DDBJ whole genome shotgun (WGS) entry which is preliminary data.</text>
</comment>
<feature type="compositionally biased region" description="Basic and acidic residues" evidence="1">
    <location>
        <begin position="156"/>
        <end position="179"/>
    </location>
</feature>
<organism evidence="2">
    <name type="scientific">bioreactor metagenome</name>
    <dbReference type="NCBI Taxonomy" id="1076179"/>
    <lineage>
        <taxon>unclassified sequences</taxon>
        <taxon>metagenomes</taxon>
        <taxon>ecological metagenomes</taxon>
    </lineage>
</organism>
<evidence type="ECO:0000313" key="2">
    <source>
        <dbReference type="EMBL" id="MPM58081.1"/>
    </source>
</evidence>
<feature type="region of interest" description="Disordered" evidence="1">
    <location>
        <begin position="151"/>
        <end position="191"/>
    </location>
</feature>
<name>A0A645B0K3_9ZZZZ</name>
<dbReference type="AlphaFoldDB" id="A0A645B0K3"/>
<gene>
    <name evidence="2" type="ORF">SDC9_104910</name>
</gene>
<accession>A0A645B0K3</accession>
<sequence length="278" mass="30013">MQLQLVAALKLPLFRNVHAHADGAVWPSFLVKERPVLYMLIPPAVPRRIPDEKDALRVFFASEKAVIQREESRGAVRVDKAAFNKALGNAGHDRGKAVKGDRLPRLDDLFGLKVVVPYGEGSVFHDDAEAFFALGKLRVLLQQLAVASPFNDDDDGGKGNGDKRDHDDQKNARRADVRDGPSGGRFRDDVEDSPAVDVQRLIDGVAPAAAKFIGEAARAAVFQVVLDRPDLLRAGKVCLVQSSEDAAALPDKGPVPAADDDLSGAVAYKRISRLTVGL</sequence>